<evidence type="ECO:0000256" key="4">
    <source>
        <dbReference type="ARBA" id="ARBA00023136"/>
    </source>
</evidence>
<dbReference type="InterPro" id="IPR036465">
    <property type="entry name" value="vWFA_dom_sf"/>
</dbReference>
<protein>
    <recommendedName>
        <fullName evidence="6">VWFA domain-containing protein</fullName>
    </recommendedName>
</protein>
<reference evidence="7" key="1">
    <citation type="submission" date="2018-05" db="EMBL/GenBank/DDBJ databases">
        <authorList>
            <person name="Lanie J.A."/>
            <person name="Ng W.-L."/>
            <person name="Kazmierczak K.M."/>
            <person name="Andrzejewski T.M."/>
            <person name="Davidsen T.M."/>
            <person name="Wayne K.J."/>
            <person name="Tettelin H."/>
            <person name="Glass J.I."/>
            <person name="Rusch D."/>
            <person name="Podicherti R."/>
            <person name="Tsui H.-C.T."/>
            <person name="Winkler M.E."/>
        </authorList>
    </citation>
    <scope>NUCLEOTIDE SEQUENCE</scope>
</reference>
<dbReference type="InterPro" id="IPR011933">
    <property type="entry name" value="Double_TM_dom"/>
</dbReference>
<sequence length="331" mass="37005">MTFFRFEDPWLLLILLSLPILILRERTIASVINYSSLASLKAVSQHHSKIKAMVPIVLRFIAITLFIIAFARPQEGHKRTEILSQGVDIVLAIDTSGSMQALDFKKNETQVTRLSVVKDVVAEFVKNREMDRIGMVVFGANAFTQCPLTLDQNILLSFLDKLKIGMAGDATAIGSAIGISARRLKDLKSKSKVIILLTDGRNNSGAISPLQAAEIAKSLGIKVYTIGVGKRGKAPFLVDSIFGKRLIYQNVDIDEEVLNKISKMTDAKYFRATDLKSLKDIYKQIDLLEKSEVKSIDHSEHKELFHYFLIPGLILLLTEIVFSNSFLRRLP</sequence>
<dbReference type="InterPro" id="IPR002035">
    <property type="entry name" value="VWF_A"/>
</dbReference>
<dbReference type="SUPFAM" id="SSF53300">
    <property type="entry name" value="vWA-like"/>
    <property type="match status" value="1"/>
</dbReference>
<evidence type="ECO:0000256" key="1">
    <source>
        <dbReference type="ARBA" id="ARBA00022475"/>
    </source>
</evidence>
<dbReference type="EMBL" id="UINC01003691">
    <property type="protein sequence ID" value="SVA08463.1"/>
    <property type="molecule type" value="Genomic_DNA"/>
</dbReference>
<accession>A0A381T444</accession>
<dbReference type="Gene3D" id="3.40.50.410">
    <property type="entry name" value="von Willebrand factor, type A domain"/>
    <property type="match status" value="1"/>
</dbReference>
<evidence type="ECO:0000259" key="6">
    <source>
        <dbReference type="PROSITE" id="PS50234"/>
    </source>
</evidence>
<organism evidence="7">
    <name type="scientific">marine metagenome</name>
    <dbReference type="NCBI Taxonomy" id="408172"/>
    <lineage>
        <taxon>unclassified sequences</taxon>
        <taxon>metagenomes</taxon>
        <taxon>ecological metagenomes</taxon>
    </lineage>
</organism>
<dbReference type="Pfam" id="PF00092">
    <property type="entry name" value="VWA"/>
    <property type="match status" value="1"/>
</dbReference>
<dbReference type="NCBIfam" id="TIGR02226">
    <property type="entry name" value="two_anch"/>
    <property type="match status" value="1"/>
</dbReference>
<dbReference type="SMART" id="SM00327">
    <property type="entry name" value="VWA"/>
    <property type="match status" value="1"/>
</dbReference>
<gene>
    <name evidence="7" type="ORF">METZ01_LOCUS61317</name>
</gene>
<keyword evidence="3 5" id="KW-1133">Transmembrane helix</keyword>
<dbReference type="PRINTS" id="PR00453">
    <property type="entry name" value="VWFADOMAIN"/>
</dbReference>
<dbReference type="AlphaFoldDB" id="A0A381T444"/>
<feature type="transmembrane region" description="Helical" evidence="5">
    <location>
        <begin position="53"/>
        <end position="71"/>
    </location>
</feature>
<dbReference type="InterPro" id="IPR033881">
    <property type="entry name" value="vWA_BatA_type"/>
</dbReference>
<dbReference type="InterPro" id="IPR050768">
    <property type="entry name" value="UPF0353/GerABKA_families"/>
</dbReference>
<dbReference type="PANTHER" id="PTHR22550:SF5">
    <property type="entry name" value="LEUCINE ZIPPER PROTEIN 4"/>
    <property type="match status" value="1"/>
</dbReference>
<keyword evidence="2 5" id="KW-0812">Transmembrane</keyword>
<evidence type="ECO:0000256" key="2">
    <source>
        <dbReference type="ARBA" id="ARBA00022692"/>
    </source>
</evidence>
<proteinExistence type="predicted"/>
<name>A0A381T444_9ZZZZ</name>
<dbReference type="Pfam" id="PF07584">
    <property type="entry name" value="BatA"/>
    <property type="match status" value="1"/>
</dbReference>
<evidence type="ECO:0000313" key="7">
    <source>
        <dbReference type="EMBL" id="SVA08463.1"/>
    </source>
</evidence>
<dbReference type="PROSITE" id="PS50234">
    <property type="entry name" value="VWFA"/>
    <property type="match status" value="1"/>
</dbReference>
<dbReference type="PANTHER" id="PTHR22550">
    <property type="entry name" value="SPORE GERMINATION PROTEIN"/>
    <property type="match status" value="1"/>
</dbReference>
<keyword evidence="4 5" id="KW-0472">Membrane</keyword>
<evidence type="ECO:0000256" key="5">
    <source>
        <dbReference type="SAM" id="Phobius"/>
    </source>
</evidence>
<dbReference type="CDD" id="cd01467">
    <property type="entry name" value="vWA_BatA_type"/>
    <property type="match status" value="1"/>
</dbReference>
<feature type="domain" description="VWFA" evidence="6">
    <location>
        <begin position="88"/>
        <end position="285"/>
    </location>
</feature>
<evidence type="ECO:0000256" key="3">
    <source>
        <dbReference type="ARBA" id="ARBA00022989"/>
    </source>
</evidence>
<dbReference type="InterPro" id="IPR024163">
    <property type="entry name" value="Aerotolerance_reg_N"/>
</dbReference>
<feature type="transmembrane region" description="Helical" evidence="5">
    <location>
        <begin position="304"/>
        <end position="327"/>
    </location>
</feature>
<keyword evidence="1" id="KW-1003">Cell membrane</keyword>